<feature type="coiled-coil region" evidence="5">
    <location>
        <begin position="14"/>
        <end position="41"/>
    </location>
</feature>
<feature type="transmembrane region" description="Helical" evidence="7">
    <location>
        <begin position="665"/>
        <end position="687"/>
    </location>
</feature>
<feature type="region of interest" description="Disordered" evidence="6">
    <location>
        <begin position="467"/>
        <end position="491"/>
    </location>
</feature>
<comment type="subcellular location">
    <subcellularLocation>
        <location evidence="1">Membrane</location>
        <topology evidence="1">Multi-pass membrane protein</topology>
    </subcellularLocation>
</comment>
<evidence type="ECO:0000256" key="7">
    <source>
        <dbReference type="SAM" id="Phobius"/>
    </source>
</evidence>
<dbReference type="OrthoDB" id="296386at2759"/>
<evidence type="ECO:0000259" key="9">
    <source>
        <dbReference type="Pfam" id="PF20877"/>
    </source>
</evidence>
<evidence type="ECO:0000256" key="6">
    <source>
        <dbReference type="SAM" id="MobiDB-lite"/>
    </source>
</evidence>
<feature type="transmembrane region" description="Helical" evidence="7">
    <location>
        <begin position="586"/>
        <end position="606"/>
    </location>
</feature>
<feature type="transmembrane region" description="Helical" evidence="7">
    <location>
        <begin position="533"/>
        <end position="556"/>
    </location>
</feature>
<dbReference type="InterPro" id="IPR049452">
    <property type="entry name" value="Anoctamin_TM"/>
</dbReference>
<name>A0A5C3QYW8_9AGAR</name>
<sequence length="772" mass="86644">MPLQADLVISFRASSKARSTKQQLIEDARKAEQQYNRILETLTYSGLRAVGRRGDSLGHLLIFVTCPKSNLAGLVKRERHSDFMYGLPTSHLPSEEVNLDAEPLATSERLRLVYSYVTSMPGDGGLGISAVSPEWDLVEDIMLLHDKDYNDAWIKRRVYNRLVTVQLENVRGHFGENLAFYFAFLSTYTQALMFPAAVGVLFFVFGSVYSPIYSVLIVLWAIAFVEYWRAHERILALRFGTRGAFKVEQRRIQYKPGFSWWQRELRVIASLPVILTFAAVLSALLTAIFVLEAFVAQIYQGPGYQVFRFTPTICFVLLVPRLVGVYRAISAKLTTWENHAHSSTHEASLTLKSFVSTGLVAYLGLALSAFVYLPFGDSIMQLLTIWLSTKLNVVINPENPNIAMQEVNTPEGHVNSIAMSGKLDSDRLRNQMFAFTVTNQIINTATEIGMPYVPKILDHIKSRFRKKNQDVGSSASSSSSSTSGGSRRKKVVFEDEKAKGGQEELQFLEQVREELALPEYSVFDDYSEMIMQFGYVAVWSTIWPLAPLMALINNILELKSDTLKIAVHRRRLVPARIDTIGPRLDALTFLTWLGALTNSTLVYLFHPRHSSMSSTMFATNFNTTTFTTTPNATLVSNFADLTPVEKVQKSFFDTDGKFSSAGKELMVSAALIALVASHGFIIVRVLIKHLVGRIVCKGSAEVVDRERRDREVKERFLNGMVATRVSPGGRDLQRMRSTRDLTAEEDPLDSTAQAFWANDEGLEEIQRIAKEA</sequence>
<keyword evidence="3 7" id="KW-1133">Transmembrane helix</keyword>
<feature type="transmembrane region" description="Helical" evidence="7">
    <location>
        <begin position="349"/>
        <end position="373"/>
    </location>
</feature>
<keyword evidence="11" id="KW-1185">Reference proteome</keyword>
<evidence type="ECO:0000256" key="4">
    <source>
        <dbReference type="ARBA" id="ARBA00023136"/>
    </source>
</evidence>
<organism evidence="10 11">
    <name type="scientific">Pterulicium gracile</name>
    <dbReference type="NCBI Taxonomy" id="1884261"/>
    <lineage>
        <taxon>Eukaryota</taxon>
        <taxon>Fungi</taxon>
        <taxon>Dikarya</taxon>
        <taxon>Basidiomycota</taxon>
        <taxon>Agaricomycotina</taxon>
        <taxon>Agaricomycetes</taxon>
        <taxon>Agaricomycetidae</taxon>
        <taxon>Agaricales</taxon>
        <taxon>Pleurotineae</taxon>
        <taxon>Pterulaceae</taxon>
        <taxon>Pterulicium</taxon>
    </lineage>
</organism>
<feature type="compositionally biased region" description="Basic and acidic residues" evidence="6">
    <location>
        <begin position="731"/>
        <end position="742"/>
    </location>
</feature>
<evidence type="ECO:0000313" key="11">
    <source>
        <dbReference type="Proteomes" id="UP000305067"/>
    </source>
</evidence>
<evidence type="ECO:0000259" key="8">
    <source>
        <dbReference type="Pfam" id="PF04547"/>
    </source>
</evidence>
<dbReference type="GO" id="GO:0032541">
    <property type="term" value="C:cortical endoplasmic reticulum"/>
    <property type="evidence" value="ECO:0007669"/>
    <property type="project" value="TreeGrafter"/>
</dbReference>
<gene>
    <name evidence="10" type="ORF">BDV98DRAFT_14482</name>
</gene>
<feature type="transmembrane region" description="Helical" evidence="7">
    <location>
        <begin position="267"/>
        <end position="289"/>
    </location>
</feature>
<evidence type="ECO:0000256" key="1">
    <source>
        <dbReference type="ARBA" id="ARBA00004141"/>
    </source>
</evidence>
<protein>
    <submittedName>
        <fullName evidence="10">Calcium-activated chloride channel-domain-containing protein</fullName>
    </submittedName>
</protein>
<feature type="compositionally biased region" description="Low complexity" evidence="6">
    <location>
        <begin position="472"/>
        <end position="485"/>
    </location>
</feature>
<feature type="domain" description="Anoctamin alpha-beta plait" evidence="9">
    <location>
        <begin position="5"/>
        <end position="138"/>
    </location>
</feature>
<evidence type="ECO:0000256" key="5">
    <source>
        <dbReference type="SAM" id="Coils"/>
    </source>
</evidence>
<feature type="transmembrane region" description="Helical" evidence="7">
    <location>
        <begin position="309"/>
        <end position="329"/>
    </location>
</feature>
<dbReference type="InterPro" id="IPR007632">
    <property type="entry name" value="Anoctamin"/>
</dbReference>
<reference evidence="10 11" key="1">
    <citation type="journal article" date="2019" name="Nat. Ecol. Evol.">
        <title>Megaphylogeny resolves global patterns of mushroom evolution.</title>
        <authorList>
            <person name="Varga T."/>
            <person name="Krizsan K."/>
            <person name="Foldi C."/>
            <person name="Dima B."/>
            <person name="Sanchez-Garcia M."/>
            <person name="Sanchez-Ramirez S."/>
            <person name="Szollosi G.J."/>
            <person name="Szarkandi J.G."/>
            <person name="Papp V."/>
            <person name="Albert L."/>
            <person name="Andreopoulos W."/>
            <person name="Angelini C."/>
            <person name="Antonin V."/>
            <person name="Barry K.W."/>
            <person name="Bougher N.L."/>
            <person name="Buchanan P."/>
            <person name="Buyck B."/>
            <person name="Bense V."/>
            <person name="Catcheside P."/>
            <person name="Chovatia M."/>
            <person name="Cooper J."/>
            <person name="Damon W."/>
            <person name="Desjardin D."/>
            <person name="Finy P."/>
            <person name="Geml J."/>
            <person name="Haridas S."/>
            <person name="Hughes K."/>
            <person name="Justo A."/>
            <person name="Karasinski D."/>
            <person name="Kautmanova I."/>
            <person name="Kiss B."/>
            <person name="Kocsube S."/>
            <person name="Kotiranta H."/>
            <person name="LaButti K.M."/>
            <person name="Lechner B.E."/>
            <person name="Liimatainen K."/>
            <person name="Lipzen A."/>
            <person name="Lukacs Z."/>
            <person name="Mihaltcheva S."/>
            <person name="Morgado L.N."/>
            <person name="Niskanen T."/>
            <person name="Noordeloos M.E."/>
            <person name="Ohm R.A."/>
            <person name="Ortiz-Santana B."/>
            <person name="Ovrebo C."/>
            <person name="Racz N."/>
            <person name="Riley R."/>
            <person name="Savchenko A."/>
            <person name="Shiryaev A."/>
            <person name="Soop K."/>
            <person name="Spirin V."/>
            <person name="Szebenyi C."/>
            <person name="Tomsovsky M."/>
            <person name="Tulloss R.E."/>
            <person name="Uehling J."/>
            <person name="Grigoriev I.V."/>
            <person name="Vagvolgyi C."/>
            <person name="Papp T."/>
            <person name="Martin F.M."/>
            <person name="Miettinen O."/>
            <person name="Hibbett D.S."/>
            <person name="Nagy L.G."/>
        </authorList>
    </citation>
    <scope>NUCLEOTIDE SEQUENCE [LARGE SCALE GENOMIC DNA]</scope>
    <source>
        <strain evidence="10 11">CBS 309.79</strain>
    </source>
</reference>
<dbReference type="Pfam" id="PF04547">
    <property type="entry name" value="Anoctamin"/>
    <property type="match status" value="1"/>
</dbReference>
<dbReference type="Pfam" id="PF20877">
    <property type="entry name" value="Anoctamin_N"/>
    <property type="match status" value="1"/>
</dbReference>
<dbReference type="GO" id="GO:0016020">
    <property type="term" value="C:membrane"/>
    <property type="evidence" value="ECO:0007669"/>
    <property type="project" value="UniProtKB-SubCell"/>
</dbReference>
<keyword evidence="4 7" id="KW-0472">Membrane</keyword>
<keyword evidence="2 7" id="KW-0812">Transmembrane</keyword>
<dbReference type="PANTHER" id="PTHR12308:SF73">
    <property type="entry name" value="ANOCTAMIN"/>
    <property type="match status" value="1"/>
</dbReference>
<dbReference type="GO" id="GO:0005254">
    <property type="term" value="F:chloride channel activity"/>
    <property type="evidence" value="ECO:0007669"/>
    <property type="project" value="TreeGrafter"/>
</dbReference>
<dbReference type="STRING" id="1884261.A0A5C3QYW8"/>
<evidence type="ECO:0000256" key="3">
    <source>
        <dbReference type="ARBA" id="ARBA00022989"/>
    </source>
</evidence>
<feature type="domain" description="Anoctamin transmembrane" evidence="8">
    <location>
        <begin position="170"/>
        <end position="694"/>
    </location>
</feature>
<feature type="transmembrane region" description="Helical" evidence="7">
    <location>
        <begin position="211"/>
        <end position="228"/>
    </location>
</feature>
<dbReference type="AlphaFoldDB" id="A0A5C3QYW8"/>
<keyword evidence="5" id="KW-0175">Coiled coil</keyword>
<dbReference type="PANTHER" id="PTHR12308">
    <property type="entry name" value="ANOCTAMIN"/>
    <property type="match status" value="1"/>
</dbReference>
<dbReference type="InterPro" id="IPR049456">
    <property type="entry name" value="Anoctamin_N_fung"/>
</dbReference>
<accession>A0A5C3QYW8</accession>
<evidence type="ECO:0000313" key="10">
    <source>
        <dbReference type="EMBL" id="TFL07213.1"/>
    </source>
</evidence>
<feature type="region of interest" description="Disordered" evidence="6">
    <location>
        <begin position="728"/>
        <end position="750"/>
    </location>
</feature>
<dbReference type="EMBL" id="ML178814">
    <property type="protein sequence ID" value="TFL07213.1"/>
    <property type="molecule type" value="Genomic_DNA"/>
</dbReference>
<proteinExistence type="predicted"/>
<evidence type="ECO:0000256" key="2">
    <source>
        <dbReference type="ARBA" id="ARBA00022692"/>
    </source>
</evidence>
<dbReference type="Proteomes" id="UP000305067">
    <property type="component" value="Unassembled WGS sequence"/>
</dbReference>